<dbReference type="AlphaFoldDB" id="A0A7S3Q2L5"/>
<feature type="region of interest" description="Disordered" evidence="1">
    <location>
        <begin position="386"/>
        <end position="410"/>
    </location>
</feature>
<name>A0A7S3Q2L5_9STRA</name>
<protein>
    <submittedName>
        <fullName evidence="2">Uncharacterized protein</fullName>
    </submittedName>
</protein>
<reference evidence="2" key="1">
    <citation type="submission" date="2021-01" db="EMBL/GenBank/DDBJ databases">
        <authorList>
            <person name="Corre E."/>
            <person name="Pelletier E."/>
            <person name="Niang G."/>
            <person name="Scheremetjew M."/>
            <person name="Finn R."/>
            <person name="Kale V."/>
            <person name="Holt S."/>
            <person name="Cochrane G."/>
            <person name="Meng A."/>
            <person name="Brown T."/>
            <person name="Cohen L."/>
        </authorList>
    </citation>
    <scope>NUCLEOTIDE SEQUENCE</scope>
    <source>
        <strain evidence="2">MM31A-1</strain>
    </source>
</reference>
<dbReference type="EMBL" id="HBIO01010807">
    <property type="protein sequence ID" value="CAE0463538.1"/>
    <property type="molecule type" value="Transcribed_RNA"/>
</dbReference>
<evidence type="ECO:0000256" key="1">
    <source>
        <dbReference type="SAM" id="MobiDB-lite"/>
    </source>
</evidence>
<sequence>MQQGKEKHPLNSTNTPFSPNPLSIPFEYITYLSGKFIPILFGMVKQKCSFMRSFWKTKRDERGNENENDQQKQSQRCDTGTGTDKRQKKKSQMKLEPQDEDELQPLKVMGEYTPTKFARADVFDKKTNPEPTMSLEKNHKLTAGPSDIIPAAKILNIPEYSPSMSIGIGRPRGELSFDQFLSVMEAQWEGRDTNNAMLAKAVIGFLKFNPKKDDTERAHDGSKSTLNMFAYGRYAHPMPLEENNVFDIKPTHRSKNITILQEDKYVGYKIFQRNKDSSLPDYVSEWQQTSNNRFDNVPSNKENQEINPNWKESMKEFAVKQSKIAEKCLPILALWGVDDATEEQLATLKEVTVEFLRTYAPKTLMLTGKRDKGIADRARNILTHALKEPKVVEDNNSESDSGEDGNDSEIKIENGMTLITGGADGVDSIALHIVTHFESLRESSSENKSE</sequence>
<gene>
    <name evidence="2" type="ORF">CDEB00056_LOCUS8379</name>
</gene>
<evidence type="ECO:0000313" key="2">
    <source>
        <dbReference type="EMBL" id="CAE0463538.1"/>
    </source>
</evidence>
<organism evidence="2">
    <name type="scientific">Chaetoceros debilis</name>
    <dbReference type="NCBI Taxonomy" id="122233"/>
    <lineage>
        <taxon>Eukaryota</taxon>
        <taxon>Sar</taxon>
        <taxon>Stramenopiles</taxon>
        <taxon>Ochrophyta</taxon>
        <taxon>Bacillariophyta</taxon>
        <taxon>Coscinodiscophyceae</taxon>
        <taxon>Chaetocerotophycidae</taxon>
        <taxon>Chaetocerotales</taxon>
        <taxon>Chaetocerotaceae</taxon>
        <taxon>Chaetoceros</taxon>
    </lineage>
</organism>
<feature type="compositionally biased region" description="Polar residues" evidence="1">
    <location>
        <begin position="71"/>
        <end position="82"/>
    </location>
</feature>
<proteinExistence type="predicted"/>
<feature type="compositionally biased region" description="Acidic residues" evidence="1">
    <location>
        <begin position="395"/>
        <end position="407"/>
    </location>
</feature>
<accession>A0A7S3Q2L5</accession>
<feature type="region of interest" description="Disordered" evidence="1">
    <location>
        <begin position="60"/>
        <end position="102"/>
    </location>
</feature>